<keyword evidence="1" id="KW-1185">Reference proteome</keyword>
<dbReference type="WBParaSite" id="Hba_09275">
    <property type="protein sequence ID" value="Hba_09275"/>
    <property type="gene ID" value="Hba_09275"/>
</dbReference>
<dbReference type="Proteomes" id="UP000095283">
    <property type="component" value="Unplaced"/>
</dbReference>
<proteinExistence type="predicted"/>
<reference evidence="2" key="1">
    <citation type="submission" date="2016-11" db="UniProtKB">
        <authorList>
            <consortium name="WormBaseParasite"/>
        </authorList>
    </citation>
    <scope>IDENTIFICATION</scope>
</reference>
<organism evidence="1 2">
    <name type="scientific">Heterorhabditis bacteriophora</name>
    <name type="common">Entomopathogenic nematode worm</name>
    <dbReference type="NCBI Taxonomy" id="37862"/>
    <lineage>
        <taxon>Eukaryota</taxon>
        <taxon>Metazoa</taxon>
        <taxon>Ecdysozoa</taxon>
        <taxon>Nematoda</taxon>
        <taxon>Chromadorea</taxon>
        <taxon>Rhabditida</taxon>
        <taxon>Rhabditina</taxon>
        <taxon>Rhabditomorpha</taxon>
        <taxon>Strongyloidea</taxon>
        <taxon>Heterorhabditidae</taxon>
        <taxon>Heterorhabditis</taxon>
    </lineage>
</organism>
<evidence type="ECO:0000313" key="1">
    <source>
        <dbReference type="Proteomes" id="UP000095283"/>
    </source>
</evidence>
<evidence type="ECO:0000313" key="2">
    <source>
        <dbReference type="WBParaSite" id="Hba_09275"/>
    </source>
</evidence>
<protein>
    <submittedName>
        <fullName evidence="2">IS6 family transposase</fullName>
    </submittedName>
</protein>
<accession>A0A1I7WVW8</accession>
<sequence>MSRYKSYRPEKLRFDAILHLCR</sequence>
<name>A0A1I7WVW8_HETBA</name>
<dbReference type="AlphaFoldDB" id="A0A1I7WVW8"/>